<name>A0AAN5AK73_9BACT</name>
<dbReference type="InterPro" id="IPR019587">
    <property type="entry name" value="Polyketide_cyclase/dehydratase"/>
</dbReference>
<dbReference type="Proteomes" id="UP001310022">
    <property type="component" value="Unassembled WGS sequence"/>
</dbReference>
<reference evidence="1 2" key="1">
    <citation type="submission" date="2021-12" db="EMBL/GenBank/DDBJ databases">
        <title>Genome sequencing of bacteria with rrn-lacking chromosome and rrn-plasmid.</title>
        <authorList>
            <person name="Anda M."/>
            <person name="Iwasaki W."/>
        </authorList>
    </citation>
    <scope>NUCLEOTIDE SEQUENCE [LARGE SCALE GENOMIC DNA]</scope>
    <source>
        <strain evidence="1 2">NBRC 15940</strain>
    </source>
</reference>
<dbReference type="Gene3D" id="3.30.530.20">
    <property type="match status" value="1"/>
</dbReference>
<protein>
    <recommendedName>
        <fullName evidence="3">SRPBCC family protein</fullName>
    </recommendedName>
</protein>
<evidence type="ECO:0000313" key="2">
    <source>
        <dbReference type="Proteomes" id="UP001310022"/>
    </source>
</evidence>
<dbReference type="SUPFAM" id="SSF55961">
    <property type="entry name" value="Bet v1-like"/>
    <property type="match status" value="1"/>
</dbReference>
<dbReference type="InterPro" id="IPR023393">
    <property type="entry name" value="START-like_dom_sf"/>
</dbReference>
<evidence type="ECO:0000313" key="1">
    <source>
        <dbReference type="EMBL" id="GJM60161.1"/>
    </source>
</evidence>
<dbReference type="Pfam" id="PF10604">
    <property type="entry name" value="Polyketide_cyc2"/>
    <property type="match status" value="1"/>
</dbReference>
<organism evidence="1 2">
    <name type="scientific">Persicobacter diffluens</name>
    <dbReference type="NCBI Taxonomy" id="981"/>
    <lineage>
        <taxon>Bacteria</taxon>
        <taxon>Pseudomonadati</taxon>
        <taxon>Bacteroidota</taxon>
        <taxon>Cytophagia</taxon>
        <taxon>Cytophagales</taxon>
        <taxon>Persicobacteraceae</taxon>
        <taxon>Persicobacter</taxon>
    </lineage>
</organism>
<sequence length="146" mass="17069">MRKAFSCEERFDLPKKHVWEFAIDFQNVPLWLKEVRTIEQIGENQFEVSIHSETGGEDYLSRFRVTNIDPEKAFTIESKSGGILVKYHYNFTSLNQKCKVRLDVCCEGKNAFWAALSPFMVWMIRSSDKRILQQLKKTLQTNEAPS</sequence>
<gene>
    <name evidence="1" type="ORF">PEDI_07130</name>
</gene>
<accession>A0AAN5AK73</accession>
<dbReference type="EMBL" id="BQKE01000001">
    <property type="protein sequence ID" value="GJM60161.1"/>
    <property type="molecule type" value="Genomic_DNA"/>
</dbReference>
<dbReference type="RefSeq" id="WP_338236013.1">
    <property type="nucleotide sequence ID" value="NZ_BQKE01000001.1"/>
</dbReference>
<comment type="caution">
    <text evidence="1">The sequence shown here is derived from an EMBL/GenBank/DDBJ whole genome shotgun (WGS) entry which is preliminary data.</text>
</comment>
<keyword evidence="2" id="KW-1185">Reference proteome</keyword>
<evidence type="ECO:0008006" key="3">
    <source>
        <dbReference type="Google" id="ProtNLM"/>
    </source>
</evidence>
<proteinExistence type="predicted"/>
<dbReference type="AlphaFoldDB" id="A0AAN5AK73"/>